<dbReference type="EMBL" id="RJVG01000016">
    <property type="protein sequence ID" value="ROR22149.1"/>
    <property type="molecule type" value="Genomic_DNA"/>
</dbReference>
<evidence type="ECO:0000313" key="6">
    <source>
        <dbReference type="Proteomes" id="UP000273083"/>
    </source>
</evidence>
<keyword evidence="2 4" id="KW-0813">Transport</keyword>
<dbReference type="GO" id="GO:0046961">
    <property type="term" value="F:proton-transporting ATPase activity, rotational mechanism"/>
    <property type="evidence" value="ECO:0007669"/>
    <property type="project" value="InterPro"/>
</dbReference>
<keyword evidence="6" id="KW-1185">Reference proteome</keyword>
<evidence type="ECO:0000256" key="3">
    <source>
        <dbReference type="ARBA" id="ARBA00023065"/>
    </source>
</evidence>
<keyword evidence="4" id="KW-0375">Hydrogen ion transport</keyword>
<dbReference type="HAMAP" id="MF_00271">
    <property type="entry name" value="ATP_synth_D_arch"/>
    <property type="match status" value="1"/>
</dbReference>
<dbReference type="NCBIfam" id="TIGR00309">
    <property type="entry name" value="V_ATPase_subD"/>
    <property type="match status" value="1"/>
</dbReference>
<protein>
    <recommendedName>
        <fullName evidence="4">V-type ATP synthase subunit D</fullName>
    </recommendedName>
    <alternativeName>
        <fullName evidence="4">V-ATPase subunit D</fullName>
    </alternativeName>
</protein>
<proteinExistence type="inferred from homology"/>
<evidence type="ECO:0000256" key="4">
    <source>
        <dbReference type="HAMAP-Rule" id="MF_00271"/>
    </source>
</evidence>
<organism evidence="5 6">
    <name type="scientific">Mobilisporobacter senegalensis</name>
    <dbReference type="NCBI Taxonomy" id="1329262"/>
    <lineage>
        <taxon>Bacteria</taxon>
        <taxon>Bacillati</taxon>
        <taxon>Bacillota</taxon>
        <taxon>Clostridia</taxon>
        <taxon>Lachnospirales</taxon>
        <taxon>Lachnospiraceae</taxon>
        <taxon>Mobilisporobacter</taxon>
    </lineage>
</organism>
<reference evidence="5 6" key="1">
    <citation type="submission" date="2018-11" db="EMBL/GenBank/DDBJ databases">
        <title>Genomic Encyclopedia of Type Strains, Phase IV (KMG-IV): sequencing the most valuable type-strain genomes for metagenomic binning, comparative biology and taxonomic classification.</title>
        <authorList>
            <person name="Goeker M."/>
        </authorList>
    </citation>
    <scope>NUCLEOTIDE SEQUENCE [LARGE SCALE GENOMIC DNA]</scope>
    <source>
        <strain evidence="5 6">DSM 26537</strain>
    </source>
</reference>
<comment type="caution">
    <text evidence="5">The sequence shown here is derived from an EMBL/GenBank/DDBJ whole genome shotgun (WGS) entry which is preliminary data.</text>
</comment>
<dbReference type="AlphaFoldDB" id="A0A3N1X5T0"/>
<sequence length="210" mass="24093">MDPNTFPTKGNLILAKNSLALSKQGYELMDKKRNILIRELMELIDKAKDIQTEIDITFREAYLALQKANIEMGINNVEELSRSVPEENSITIKTRSIMGTEIPLVEFENTSFKPTYAYYNTKLSLDEACRHFNKVKELSIRLAMVENSAYRLATNIKKTQKRANALKNITIPHFTALTTEISNALEEKEREEFTRLKVIKRNKAAGVSKY</sequence>
<dbReference type="OrthoDB" id="9781718at2"/>
<keyword evidence="4" id="KW-0066">ATP synthesis</keyword>
<dbReference type="Pfam" id="PF01813">
    <property type="entry name" value="ATP-synt_D"/>
    <property type="match status" value="1"/>
</dbReference>
<dbReference type="Proteomes" id="UP000273083">
    <property type="component" value="Unassembled WGS sequence"/>
</dbReference>
<gene>
    <name evidence="4" type="primary">atpD</name>
    <name evidence="5" type="ORF">EDD66_11631</name>
</gene>
<evidence type="ECO:0000256" key="1">
    <source>
        <dbReference type="ARBA" id="ARBA00005850"/>
    </source>
</evidence>
<comment type="function">
    <text evidence="4">Produces ATP from ADP in the presence of a proton gradient across the membrane.</text>
</comment>
<keyword evidence="3 4" id="KW-0406">Ion transport</keyword>
<dbReference type="GO" id="GO:0005524">
    <property type="term" value="F:ATP binding"/>
    <property type="evidence" value="ECO:0007669"/>
    <property type="project" value="UniProtKB-UniRule"/>
</dbReference>
<dbReference type="Gene3D" id="1.10.287.3240">
    <property type="match status" value="1"/>
</dbReference>
<dbReference type="InterPro" id="IPR002699">
    <property type="entry name" value="V_ATPase_D"/>
</dbReference>
<dbReference type="GO" id="GO:0042777">
    <property type="term" value="P:proton motive force-driven plasma membrane ATP synthesis"/>
    <property type="evidence" value="ECO:0007669"/>
    <property type="project" value="UniProtKB-UniRule"/>
</dbReference>
<evidence type="ECO:0000313" key="5">
    <source>
        <dbReference type="EMBL" id="ROR22149.1"/>
    </source>
</evidence>
<accession>A0A3N1X5T0</accession>
<dbReference type="RefSeq" id="WP_123610862.1">
    <property type="nucleotide sequence ID" value="NZ_RJVG01000016.1"/>
</dbReference>
<dbReference type="GO" id="GO:0046933">
    <property type="term" value="F:proton-transporting ATP synthase activity, rotational mechanism"/>
    <property type="evidence" value="ECO:0007669"/>
    <property type="project" value="UniProtKB-UniRule"/>
</dbReference>
<comment type="similarity">
    <text evidence="1 4">Belongs to the V-ATPase D subunit family.</text>
</comment>
<name>A0A3N1X5T0_9FIRM</name>
<evidence type="ECO:0000256" key="2">
    <source>
        <dbReference type="ARBA" id="ARBA00022448"/>
    </source>
</evidence>
<dbReference type="PANTHER" id="PTHR11671">
    <property type="entry name" value="V-TYPE ATP SYNTHASE SUBUNIT D"/>
    <property type="match status" value="1"/>
</dbReference>